<evidence type="ECO:0000256" key="2">
    <source>
        <dbReference type="ARBA" id="ARBA00022741"/>
    </source>
</evidence>
<dbReference type="Gene3D" id="2.40.50.100">
    <property type="match status" value="1"/>
</dbReference>
<dbReference type="InterPro" id="IPR008995">
    <property type="entry name" value="Mo/tungstate-bd_C_term_dom"/>
</dbReference>
<evidence type="ECO:0000313" key="5">
    <source>
        <dbReference type="EMBL" id="OJF14284.1"/>
    </source>
</evidence>
<dbReference type="Gene3D" id="3.40.50.300">
    <property type="entry name" value="P-loop containing nucleotide triphosphate hydrolases"/>
    <property type="match status" value="1"/>
</dbReference>
<dbReference type="GO" id="GO:0005524">
    <property type="term" value="F:ATP binding"/>
    <property type="evidence" value="ECO:0007669"/>
    <property type="project" value="UniProtKB-KW"/>
</dbReference>
<organism evidence="5 6">
    <name type="scientific">Couchioplanes caeruleus subsp. caeruleus</name>
    <dbReference type="NCBI Taxonomy" id="56427"/>
    <lineage>
        <taxon>Bacteria</taxon>
        <taxon>Bacillati</taxon>
        <taxon>Actinomycetota</taxon>
        <taxon>Actinomycetes</taxon>
        <taxon>Micromonosporales</taxon>
        <taxon>Micromonosporaceae</taxon>
        <taxon>Couchioplanes</taxon>
    </lineage>
</organism>
<dbReference type="Pfam" id="PF08402">
    <property type="entry name" value="TOBE_2"/>
    <property type="match status" value="1"/>
</dbReference>
<dbReference type="InterPro" id="IPR017871">
    <property type="entry name" value="ABC_transporter-like_CS"/>
</dbReference>
<dbReference type="AlphaFoldDB" id="A0A1K0GSU1"/>
<accession>A0A1K0GSU1</accession>
<dbReference type="PANTHER" id="PTHR43875">
    <property type="entry name" value="MALTODEXTRIN IMPORT ATP-BINDING PROTEIN MSMX"/>
    <property type="match status" value="1"/>
</dbReference>
<keyword evidence="3 5" id="KW-0067">ATP-binding</keyword>
<dbReference type="GO" id="GO:0055052">
    <property type="term" value="C:ATP-binding cassette (ABC) transporter complex, substrate-binding subunit-containing"/>
    <property type="evidence" value="ECO:0007669"/>
    <property type="project" value="TreeGrafter"/>
</dbReference>
<dbReference type="GO" id="GO:0016887">
    <property type="term" value="F:ATP hydrolysis activity"/>
    <property type="evidence" value="ECO:0007669"/>
    <property type="project" value="InterPro"/>
</dbReference>
<dbReference type="FunFam" id="3.40.50.300:FF:000042">
    <property type="entry name" value="Maltose/maltodextrin ABC transporter, ATP-binding protein"/>
    <property type="match status" value="1"/>
</dbReference>
<dbReference type="InterPro" id="IPR047641">
    <property type="entry name" value="ABC_transpr_MalK/UgpC-like"/>
</dbReference>
<comment type="caution">
    <text evidence="5">The sequence shown here is derived from an EMBL/GenBank/DDBJ whole genome shotgun (WGS) entry which is preliminary data.</text>
</comment>
<dbReference type="InterPro" id="IPR013611">
    <property type="entry name" value="Transp-assoc_OB_typ2"/>
</dbReference>
<dbReference type="GO" id="GO:0008643">
    <property type="term" value="P:carbohydrate transport"/>
    <property type="evidence" value="ECO:0007669"/>
    <property type="project" value="InterPro"/>
</dbReference>
<evidence type="ECO:0000256" key="3">
    <source>
        <dbReference type="ARBA" id="ARBA00022840"/>
    </source>
</evidence>
<dbReference type="PANTHER" id="PTHR43875:SF1">
    <property type="entry name" value="OSMOPROTECTIVE COMPOUNDS UPTAKE ATP-BINDING PROTEIN GGTA"/>
    <property type="match status" value="1"/>
</dbReference>
<dbReference type="InterPro" id="IPR003593">
    <property type="entry name" value="AAA+_ATPase"/>
</dbReference>
<dbReference type="InterPro" id="IPR012340">
    <property type="entry name" value="NA-bd_OB-fold"/>
</dbReference>
<evidence type="ECO:0000256" key="1">
    <source>
        <dbReference type="ARBA" id="ARBA00022448"/>
    </source>
</evidence>
<proteinExistence type="predicted"/>
<dbReference type="CDD" id="cd03301">
    <property type="entry name" value="ABC_MalK_N"/>
    <property type="match status" value="1"/>
</dbReference>
<dbReference type="Gene3D" id="2.40.50.140">
    <property type="entry name" value="Nucleic acid-binding proteins"/>
    <property type="match status" value="1"/>
</dbReference>
<dbReference type="PROSITE" id="PS00211">
    <property type="entry name" value="ABC_TRANSPORTER_1"/>
    <property type="match status" value="1"/>
</dbReference>
<dbReference type="SMART" id="SM00382">
    <property type="entry name" value="AAA"/>
    <property type="match status" value="1"/>
</dbReference>
<keyword evidence="2" id="KW-0547">Nucleotide-binding</keyword>
<dbReference type="SUPFAM" id="SSF52540">
    <property type="entry name" value="P-loop containing nucleoside triphosphate hydrolases"/>
    <property type="match status" value="1"/>
</dbReference>
<dbReference type="Proteomes" id="UP000182486">
    <property type="component" value="Unassembled WGS sequence"/>
</dbReference>
<feature type="domain" description="ABC transporter" evidence="4">
    <location>
        <begin position="4"/>
        <end position="236"/>
    </location>
</feature>
<dbReference type="RefSeq" id="WP_071804963.1">
    <property type="nucleotide sequence ID" value="NZ_MEIA01000104.1"/>
</dbReference>
<name>A0A1K0GSU1_9ACTN</name>
<sequence>MATVTYDKASRIYPGAERPAVNELSLEIGDGEFLVLVGPSGCGKSTSLRMLAGLEDVDRGRILIEGKDVTNLPPKSRDIAMVFQNYALYPHMSVYENMAFALKLRKTPKSEIDRRVKEAAALLQLEEYLSRKPKALSGGQRQRVAMGRAIVREPQVFLMDEPLSNLDAKLRVQTRSQIATLQAKLGITTVYVTHDQVEAMTMGHRVAVMLDGVLQQCDTPRALYDTPGNVFVAGFIGSPAMNIKTVPLAEAGANFGPLAVPLTREQATAAQSGGGRITVGFRPEATDLVAPTAGGLPIVVDLVEDLGSDANVYGHAALDGGSERFVVRTDRRGMPTMGETVFIKPQADHVHLFHAETGQRI</sequence>
<reference evidence="5 6" key="1">
    <citation type="submission" date="2016-09" db="EMBL/GenBank/DDBJ databases">
        <title>Couchioplanes caeruleus draft genome sequence.</title>
        <authorList>
            <person name="Sheehan J."/>
            <person name="Caffrey P."/>
        </authorList>
    </citation>
    <scope>NUCLEOTIDE SEQUENCE [LARGE SCALE GENOMIC DNA]</scope>
    <source>
        <strain evidence="5 6">DSM 43634</strain>
    </source>
</reference>
<dbReference type="InterPro" id="IPR015855">
    <property type="entry name" value="ABC_transpr_MalK-like"/>
</dbReference>
<keyword evidence="6" id="KW-1185">Reference proteome</keyword>
<dbReference type="PROSITE" id="PS50893">
    <property type="entry name" value="ABC_TRANSPORTER_2"/>
    <property type="match status" value="1"/>
</dbReference>
<gene>
    <name evidence="5" type="ORF">BG844_10665</name>
</gene>
<keyword evidence="1" id="KW-0813">Transport</keyword>
<protein>
    <submittedName>
        <fullName evidence="5">Sugar ABC transporter ATP-binding protein</fullName>
    </submittedName>
</protein>
<dbReference type="Pfam" id="PF00005">
    <property type="entry name" value="ABC_tran"/>
    <property type="match status" value="1"/>
</dbReference>
<dbReference type="GO" id="GO:0140359">
    <property type="term" value="F:ABC-type transporter activity"/>
    <property type="evidence" value="ECO:0007669"/>
    <property type="project" value="InterPro"/>
</dbReference>
<dbReference type="InterPro" id="IPR027417">
    <property type="entry name" value="P-loop_NTPase"/>
</dbReference>
<dbReference type="EMBL" id="MEIA01000104">
    <property type="protein sequence ID" value="OJF14284.1"/>
    <property type="molecule type" value="Genomic_DNA"/>
</dbReference>
<dbReference type="NCBIfam" id="NF008653">
    <property type="entry name" value="PRK11650.1"/>
    <property type="match status" value="1"/>
</dbReference>
<evidence type="ECO:0000313" key="6">
    <source>
        <dbReference type="Proteomes" id="UP000182486"/>
    </source>
</evidence>
<dbReference type="InterPro" id="IPR003439">
    <property type="entry name" value="ABC_transporter-like_ATP-bd"/>
</dbReference>
<dbReference type="SUPFAM" id="SSF50331">
    <property type="entry name" value="MOP-like"/>
    <property type="match status" value="1"/>
</dbReference>
<evidence type="ECO:0000259" key="4">
    <source>
        <dbReference type="PROSITE" id="PS50893"/>
    </source>
</evidence>